<name>A0ABS4K296_9CLOT</name>
<evidence type="ECO:0000313" key="3">
    <source>
        <dbReference type="Proteomes" id="UP001519308"/>
    </source>
</evidence>
<accession>A0ABS4K296</accession>
<dbReference type="EMBL" id="JAGGLL010000011">
    <property type="protein sequence ID" value="MBP2021898.1"/>
    <property type="molecule type" value="Genomic_DNA"/>
</dbReference>
<dbReference type="RefSeq" id="WP_021281730.1">
    <property type="nucleotide sequence ID" value="NZ_JAGGLL010000011.1"/>
</dbReference>
<protein>
    <recommendedName>
        <fullName evidence="1">Immunity MXAN-0049 protein domain-containing protein</fullName>
    </recommendedName>
</protein>
<evidence type="ECO:0000259" key="1">
    <source>
        <dbReference type="Pfam" id="PF07791"/>
    </source>
</evidence>
<feature type="domain" description="Immunity MXAN-0049 protein" evidence="1">
    <location>
        <begin position="20"/>
        <end position="170"/>
    </location>
</feature>
<evidence type="ECO:0000313" key="2">
    <source>
        <dbReference type="EMBL" id="MBP2021898.1"/>
    </source>
</evidence>
<dbReference type="Pfam" id="PF07791">
    <property type="entry name" value="Imm11"/>
    <property type="match status" value="1"/>
</dbReference>
<dbReference type="InterPro" id="IPR012433">
    <property type="entry name" value="Imm11"/>
</dbReference>
<comment type="caution">
    <text evidence="2">The sequence shown here is derived from an EMBL/GenBank/DDBJ whole genome shotgun (WGS) entry which is preliminary data.</text>
</comment>
<gene>
    <name evidence="2" type="ORF">J2Z44_001694</name>
</gene>
<reference evidence="2 3" key="1">
    <citation type="submission" date="2021-03" db="EMBL/GenBank/DDBJ databases">
        <title>Genomic Encyclopedia of Type Strains, Phase IV (KMG-IV): sequencing the most valuable type-strain genomes for metagenomic binning, comparative biology and taxonomic classification.</title>
        <authorList>
            <person name="Goeker M."/>
        </authorList>
    </citation>
    <scope>NUCLEOTIDE SEQUENCE [LARGE SCALE GENOMIC DNA]</scope>
    <source>
        <strain evidence="2 3">DSM 28650</strain>
    </source>
</reference>
<proteinExistence type="predicted"/>
<keyword evidence="3" id="KW-1185">Reference proteome</keyword>
<organism evidence="2 3">
    <name type="scientific">Clostridium punense</name>
    <dbReference type="NCBI Taxonomy" id="1054297"/>
    <lineage>
        <taxon>Bacteria</taxon>
        <taxon>Bacillati</taxon>
        <taxon>Bacillota</taxon>
        <taxon>Clostridia</taxon>
        <taxon>Eubacteriales</taxon>
        <taxon>Clostridiaceae</taxon>
        <taxon>Clostridium</taxon>
    </lineage>
</organism>
<dbReference type="Proteomes" id="UP001519308">
    <property type="component" value="Unassembled WGS sequence"/>
</dbReference>
<sequence>MDYFLLKQDERYNNVPMVLDVMNKIDKRNINLLKADKIQDTIIFYVKADEETSYLDILHRQLYLVSEKLKKLLEKYDSNIIFKAMPLIDLEHENQENYFLPIFEEVEALSDKCEFNLDKSVIKKLILDGKKIQGKKIFKISHDKQTLVVVRLDIAESILRRDFTGIKLEKLSIE</sequence>